<dbReference type="AlphaFoldDB" id="A0A1E5QR82"/>
<evidence type="ECO:0000313" key="1">
    <source>
        <dbReference type="EMBL" id="OEJ76843.1"/>
    </source>
</evidence>
<dbReference type="InterPro" id="IPR045747">
    <property type="entry name" value="CRISPR-assoc_prot_Cas6_N_sf"/>
</dbReference>
<name>A0A1E5QR82_9CYAN</name>
<proteinExistence type="predicted"/>
<dbReference type="RefSeq" id="WP_069965552.1">
    <property type="nucleotide sequence ID" value="NZ_CM124774.1"/>
</dbReference>
<reference evidence="1" key="1">
    <citation type="submission" date="2016-09" db="EMBL/GenBank/DDBJ databases">
        <title>Draft genome of thermotolerant cyanobacterium Desertifilum sp. strain IPPAS B-1220.</title>
        <authorList>
            <person name="Sinetova M.A."/>
            <person name="Bolakhan K."/>
            <person name="Zayadan B.K."/>
            <person name="Mironov K.S."/>
            <person name="Ustinova V."/>
            <person name="Kupriyanova E.V."/>
            <person name="Sidorov R.A."/>
            <person name="Skrypnik A.N."/>
            <person name="Gogoleva N.E."/>
            <person name="Gogolev Y.V."/>
            <person name="Los D.A."/>
        </authorList>
    </citation>
    <scope>NUCLEOTIDE SEQUENCE [LARGE SCALE GENOMIC DNA]</scope>
    <source>
        <strain evidence="1">IPPAS B-1220</strain>
    </source>
</reference>
<sequence>MRSSSKRSRQPSSVTIAEEAELVGVACELSPVQTGTLPLQYTVGLHAWFLDCCGPTNPELSQYLHDGQSEKLSTLSQFEGQMELQGRELKLSDRHTYRWYITG</sequence>
<dbReference type="Gene3D" id="3.30.70.1890">
    <property type="match status" value="1"/>
</dbReference>
<protein>
    <submittedName>
        <fullName evidence="1">Uncharacterized protein</fullName>
    </submittedName>
</protein>
<gene>
    <name evidence="1" type="ORF">BH720_02375</name>
</gene>
<organism evidence="1">
    <name type="scientific">Desertifilum tharense IPPAS B-1220</name>
    <dbReference type="NCBI Taxonomy" id="1781255"/>
    <lineage>
        <taxon>Bacteria</taxon>
        <taxon>Bacillati</taxon>
        <taxon>Cyanobacteriota</taxon>
        <taxon>Cyanophyceae</taxon>
        <taxon>Desertifilales</taxon>
        <taxon>Desertifilaceae</taxon>
        <taxon>Desertifilum</taxon>
    </lineage>
</organism>
<dbReference type="EMBL" id="MJGC01000025">
    <property type="protein sequence ID" value="OEJ76843.1"/>
    <property type="molecule type" value="Genomic_DNA"/>
</dbReference>
<dbReference type="OrthoDB" id="425607at2"/>
<accession>A0A1E5QR82</accession>
<dbReference type="STRING" id="1781255.BH720_02375"/>
<comment type="caution">
    <text evidence="1">The sequence shown here is derived from an EMBL/GenBank/DDBJ whole genome shotgun (WGS) entry which is preliminary data.</text>
</comment>